<dbReference type="Gene3D" id="3.40.50.300">
    <property type="entry name" value="P-loop containing nucleotide triphosphate hydrolases"/>
    <property type="match status" value="1"/>
</dbReference>
<keyword evidence="10" id="KW-1185">Reference proteome</keyword>
<dbReference type="InterPro" id="IPR019734">
    <property type="entry name" value="TPR_rpt"/>
</dbReference>
<name>A0A6A6SKQ1_9PLEO</name>
<proteinExistence type="predicted"/>
<feature type="domain" description="NB-ARC" evidence="8">
    <location>
        <begin position="350"/>
        <end position="489"/>
    </location>
</feature>
<feature type="region of interest" description="Disordered" evidence="7">
    <location>
        <begin position="1133"/>
        <end position="1186"/>
    </location>
</feature>
<dbReference type="Proteomes" id="UP000799324">
    <property type="component" value="Unassembled WGS sequence"/>
</dbReference>
<dbReference type="InterPro" id="IPR027417">
    <property type="entry name" value="P-loop_NTPase"/>
</dbReference>
<protein>
    <submittedName>
        <fullName evidence="9">TPR-like protein</fullName>
    </submittedName>
</protein>
<evidence type="ECO:0000256" key="1">
    <source>
        <dbReference type="ARBA" id="ARBA00004173"/>
    </source>
</evidence>
<dbReference type="Pfam" id="PF13424">
    <property type="entry name" value="TPR_12"/>
    <property type="match status" value="1"/>
</dbReference>
<keyword evidence="5" id="KW-0496">Mitochondrion</keyword>
<dbReference type="SMART" id="SM00028">
    <property type="entry name" value="TPR"/>
    <property type="match status" value="2"/>
</dbReference>
<dbReference type="InterPro" id="IPR011990">
    <property type="entry name" value="TPR-like_helical_dom_sf"/>
</dbReference>
<evidence type="ECO:0000313" key="9">
    <source>
        <dbReference type="EMBL" id="KAF2647561.1"/>
    </source>
</evidence>
<reference evidence="9" key="1">
    <citation type="journal article" date="2020" name="Stud. Mycol.">
        <title>101 Dothideomycetes genomes: a test case for predicting lifestyles and emergence of pathogens.</title>
        <authorList>
            <person name="Haridas S."/>
            <person name="Albert R."/>
            <person name="Binder M."/>
            <person name="Bloem J."/>
            <person name="Labutti K."/>
            <person name="Salamov A."/>
            <person name="Andreopoulos B."/>
            <person name="Baker S."/>
            <person name="Barry K."/>
            <person name="Bills G."/>
            <person name="Bluhm B."/>
            <person name="Cannon C."/>
            <person name="Castanera R."/>
            <person name="Culley D."/>
            <person name="Daum C."/>
            <person name="Ezra D."/>
            <person name="Gonzalez J."/>
            <person name="Henrissat B."/>
            <person name="Kuo A."/>
            <person name="Liang C."/>
            <person name="Lipzen A."/>
            <person name="Lutzoni F."/>
            <person name="Magnuson J."/>
            <person name="Mondo S."/>
            <person name="Nolan M."/>
            <person name="Ohm R."/>
            <person name="Pangilinan J."/>
            <person name="Park H.-J."/>
            <person name="Ramirez L."/>
            <person name="Alfaro M."/>
            <person name="Sun H."/>
            <person name="Tritt A."/>
            <person name="Yoshinaga Y."/>
            <person name="Zwiers L.-H."/>
            <person name="Turgeon B."/>
            <person name="Goodwin S."/>
            <person name="Spatafora J."/>
            <person name="Crous P."/>
            <person name="Grigoriev I."/>
        </authorList>
    </citation>
    <scope>NUCLEOTIDE SEQUENCE</scope>
    <source>
        <strain evidence="9">CBS 122681</strain>
    </source>
</reference>
<feature type="compositionally biased region" description="Basic and acidic residues" evidence="7">
    <location>
        <begin position="1135"/>
        <end position="1177"/>
    </location>
</feature>
<keyword evidence="6" id="KW-0472">Membrane</keyword>
<dbReference type="PANTHER" id="PTHR48182:SF2">
    <property type="entry name" value="PROTEIN SERAC1"/>
    <property type="match status" value="1"/>
</dbReference>
<dbReference type="SUPFAM" id="SSF48452">
    <property type="entry name" value="TPR-like"/>
    <property type="match status" value="2"/>
</dbReference>
<evidence type="ECO:0000256" key="6">
    <source>
        <dbReference type="ARBA" id="ARBA00023136"/>
    </source>
</evidence>
<dbReference type="OrthoDB" id="5086500at2759"/>
<dbReference type="GO" id="GO:0043531">
    <property type="term" value="F:ADP binding"/>
    <property type="evidence" value="ECO:0007669"/>
    <property type="project" value="InterPro"/>
</dbReference>
<dbReference type="InterPro" id="IPR029058">
    <property type="entry name" value="AB_hydrolase_fold"/>
</dbReference>
<dbReference type="Gene3D" id="3.40.50.1820">
    <property type="entry name" value="alpha/beta hydrolase"/>
    <property type="match status" value="1"/>
</dbReference>
<dbReference type="SUPFAM" id="SSF53474">
    <property type="entry name" value="alpha/beta-Hydrolases"/>
    <property type="match status" value="1"/>
</dbReference>
<sequence>MTLTTLAEPKSSSRSNDIVDVVAIHGLYEDAIATWTDPISRTLWLRDLLPEKVPDVRVLNYSYRVGALVTLGDETTDSIHTHAINLVAELYADRQLDDASERPIIFICHGFGGLLAKRALAYSHSRRNKAVEHLCSIYTSTYGILFMATPHNGINADTQLSPQKDHMPGVSHFVRKLLKGSEILNEINDQFAPLMKQFCVYNFWEELETQDGDHIARVVDQDSAAPAWDNVEKCGILATHSGMTKFSSHSDRAYRPVLEALTRYARRAHALVQARWDNDEDLLARERQREADELLQPRNRQRNPSDVRPHNFNRWCLVPRSPSTYFTGRQKHAEDVKEMLGSIRIYDDQTRNKVVVLYGMGGSGKTQFCLKYVEENKHRYWGVFWVDASSEENIETGFSSIGSQAGRGATLAAGKHWLSQCAEPWLLIIDNADDYDMDLPAYLPAGGNGHVLVTTRNPKAVEYATAGHLRFHGMDPDEAIQFLLKAAYPDTHTEAQPSSPSRRRYYAKGITVELGYLPLALAHAGATIRRNIYTIDKYLQYYLVHRRTLMSHQRVKSADETDIISTWEIPFQRIVKHGSIEHRDAVDLMHIFAFLHFESIPETIFQRSWTDPEKSDPRSIELPDILQSVWNEEAQARFRRAIGILCDYSIVDYEPAKASCAMHPVIHSWARDRMPEEEQKQWLRCTMAVLAQCISPHLEASGRRFRSILLPHINSCLQALHYLYSSPPKTLIIATEYERFSWVYAEQCLWKTARDLQKKAVDIRKKLLGRRHKDTILAQRGLGHTQWNLFDIRSAIDTHLEVRSALWWHRPSITEWTVWPPWFPSHVPYCIALSDLTLTLWLAGVRDWSKWTGERAVNGLLKRLGPEDPITLNAMFNLARTYLHLGEHEKSRELLVWVLRLQKRFFGWKHPDTLMTRNELGINLCASKRHLRVAQRLVENVLQARREILGHEHAYTLWSVNDVSKVYAEVGRVDEAIRMLEDALPVVQRTLSEDHVGMFMTKSNLGRAYFAAGKFKEAEVTVRSVINKIQRDHPDWIHNMYGYTHILFKLGAIEQAERNCDDMLAMIAKTKNLALDNPRTVAIADLLAQIYEQQGRQKDIVVLKKKYPGIGVTKSEDRFDPYAIRKGSDTSINVIKHEAATPRRPDRARGPLKHDSDHGLTDRTSGTRKERLHREPFPKLVPRHTF</sequence>
<dbReference type="PANTHER" id="PTHR48182">
    <property type="entry name" value="PROTEIN SERAC1"/>
    <property type="match status" value="1"/>
</dbReference>
<evidence type="ECO:0000256" key="4">
    <source>
        <dbReference type="ARBA" id="ARBA00022824"/>
    </source>
</evidence>
<dbReference type="InterPro" id="IPR052374">
    <property type="entry name" value="SERAC1"/>
</dbReference>
<evidence type="ECO:0000313" key="10">
    <source>
        <dbReference type="Proteomes" id="UP000799324"/>
    </source>
</evidence>
<accession>A0A6A6SKQ1</accession>
<dbReference type="AlphaFoldDB" id="A0A6A6SKQ1"/>
<evidence type="ECO:0000256" key="5">
    <source>
        <dbReference type="ARBA" id="ARBA00023128"/>
    </source>
</evidence>
<dbReference type="GO" id="GO:0042802">
    <property type="term" value="F:identical protein binding"/>
    <property type="evidence" value="ECO:0007669"/>
    <property type="project" value="InterPro"/>
</dbReference>
<evidence type="ECO:0000256" key="2">
    <source>
        <dbReference type="ARBA" id="ARBA00004240"/>
    </source>
</evidence>
<evidence type="ECO:0000256" key="7">
    <source>
        <dbReference type="SAM" id="MobiDB-lite"/>
    </source>
</evidence>
<dbReference type="SUPFAM" id="SSF52540">
    <property type="entry name" value="P-loop containing nucleoside triphosphate hydrolases"/>
    <property type="match status" value="1"/>
</dbReference>
<dbReference type="Gene3D" id="1.25.40.10">
    <property type="entry name" value="Tetratricopeptide repeat domain"/>
    <property type="match status" value="2"/>
</dbReference>
<evidence type="ECO:0000256" key="3">
    <source>
        <dbReference type="ARBA" id="ARBA00004370"/>
    </source>
</evidence>
<comment type="subcellular location">
    <subcellularLocation>
        <location evidence="2">Endoplasmic reticulum</location>
    </subcellularLocation>
    <subcellularLocation>
        <location evidence="3">Membrane</location>
    </subcellularLocation>
    <subcellularLocation>
        <location evidence="1">Mitochondrion</location>
    </subcellularLocation>
</comment>
<keyword evidence="4" id="KW-0256">Endoplasmic reticulum</keyword>
<dbReference type="InterPro" id="IPR002182">
    <property type="entry name" value="NB-ARC"/>
</dbReference>
<dbReference type="GO" id="GO:0005783">
    <property type="term" value="C:endoplasmic reticulum"/>
    <property type="evidence" value="ECO:0007669"/>
    <property type="project" value="UniProtKB-SubCell"/>
</dbReference>
<gene>
    <name evidence="9" type="ORF">K491DRAFT_699555</name>
</gene>
<organism evidence="9 10">
    <name type="scientific">Lophiostoma macrostomum CBS 122681</name>
    <dbReference type="NCBI Taxonomy" id="1314788"/>
    <lineage>
        <taxon>Eukaryota</taxon>
        <taxon>Fungi</taxon>
        <taxon>Dikarya</taxon>
        <taxon>Ascomycota</taxon>
        <taxon>Pezizomycotina</taxon>
        <taxon>Dothideomycetes</taxon>
        <taxon>Pleosporomycetidae</taxon>
        <taxon>Pleosporales</taxon>
        <taxon>Lophiostomataceae</taxon>
        <taxon>Lophiostoma</taxon>
    </lineage>
</organism>
<dbReference type="GO" id="GO:0016020">
    <property type="term" value="C:membrane"/>
    <property type="evidence" value="ECO:0007669"/>
    <property type="project" value="UniProtKB-SubCell"/>
</dbReference>
<evidence type="ECO:0000259" key="8">
    <source>
        <dbReference type="Pfam" id="PF00931"/>
    </source>
</evidence>
<dbReference type="Pfam" id="PF13374">
    <property type="entry name" value="TPR_10"/>
    <property type="match status" value="2"/>
</dbReference>
<dbReference type="Pfam" id="PF00931">
    <property type="entry name" value="NB-ARC"/>
    <property type="match status" value="1"/>
</dbReference>
<dbReference type="GO" id="GO:0005739">
    <property type="term" value="C:mitochondrion"/>
    <property type="evidence" value="ECO:0007669"/>
    <property type="project" value="UniProtKB-SubCell"/>
</dbReference>
<dbReference type="EMBL" id="MU004605">
    <property type="protein sequence ID" value="KAF2647561.1"/>
    <property type="molecule type" value="Genomic_DNA"/>
</dbReference>